<evidence type="ECO:0000313" key="3">
    <source>
        <dbReference type="Proteomes" id="UP001433268"/>
    </source>
</evidence>
<dbReference type="GeneID" id="92038864"/>
<sequence>MPSDSINSTFDHLSIAEFPNGLARRGSNHDHDFGSQGNGYDQDAHSPLRIPRGIPSSFQNEGTRQTRSRNAQSQLTPHYHPDDDYRDQYIKKDGLAPNPIETIRDDPNNHQMTNNLQIDSQRQSTMNNQPQPRKPSKTKVLGNFYLLDVDSRDKLWDSLLLGTPKYDDCESWVILFPTSIIHCFGELVISGYGEAKKYLDDRYVGLVLRRQLDDQNRTQGKELVLTPAYPSIDLHDLRFRNAMLDAWWKLTCWVAQLKKGNQVNLLGFLKDEAEEELRQKQARVGVVEDSALLPFYYNLGLHQKEGSRR</sequence>
<protein>
    <submittedName>
        <fullName evidence="2">Uncharacterized protein</fullName>
    </submittedName>
</protein>
<keyword evidence="3" id="KW-1185">Reference proteome</keyword>
<evidence type="ECO:0000313" key="2">
    <source>
        <dbReference type="EMBL" id="KAK8094804.1"/>
    </source>
</evidence>
<evidence type="ECO:0000256" key="1">
    <source>
        <dbReference type="SAM" id="MobiDB-lite"/>
    </source>
</evidence>
<feature type="region of interest" description="Disordered" evidence="1">
    <location>
        <begin position="21"/>
        <end position="113"/>
    </location>
</feature>
<gene>
    <name evidence="2" type="ORF">PG997_001489</name>
</gene>
<accession>A0ABR1XDX7</accession>
<organism evidence="2 3">
    <name type="scientific">Apiospora hydei</name>
    <dbReference type="NCBI Taxonomy" id="1337664"/>
    <lineage>
        <taxon>Eukaryota</taxon>
        <taxon>Fungi</taxon>
        <taxon>Dikarya</taxon>
        <taxon>Ascomycota</taxon>
        <taxon>Pezizomycotina</taxon>
        <taxon>Sordariomycetes</taxon>
        <taxon>Xylariomycetidae</taxon>
        <taxon>Amphisphaeriales</taxon>
        <taxon>Apiosporaceae</taxon>
        <taxon>Apiospora</taxon>
    </lineage>
</organism>
<feature type="compositionally biased region" description="Polar residues" evidence="1">
    <location>
        <begin position="56"/>
        <end position="76"/>
    </location>
</feature>
<reference evidence="2 3" key="1">
    <citation type="submission" date="2023-01" db="EMBL/GenBank/DDBJ databases">
        <title>Analysis of 21 Apiospora genomes using comparative genomics revels a genus with tremendous synthesis potential of carbohydrate active enzymes and secondary metabolites.</title>
        <authorList>
            <person name="Sorensen T."/>
        </authorList>
    </citation>
    <scope>NUCLEOTIDE SEQUENCE [LARGE SCALE GENOMIC DNA]</scope>
    <source>
        <strain evidence="2 3">CBS 114990</strain>
    </source>
</reference>
<dbReference type="EMBL" id="JAQQWN010000002">
    <property type="protein sequence ID" value="KAK8094804.1"/>
    <property type="molecule type" value="Genomic_DNA"/>
</dbReference>
<proteinExistence type="predicted"/>
<comment type="caution">
    <text evidence="2">The sequence shown here is derived from an EMBL/GenBank/DDBJ whole genome shotgun (WGS) entry which is preliminary data.</text>
</comment>
<feature type="compositionally biased region" description="Basic and acidic residues" evidence="1">
    <location>
        <begin position="79"/>
        <end position="94"/>
    </location>
</feature>
<dbReference type="Proteomes" id="UP001433268">
    <property type="component" value="Unassembled WGS sequence"/>
</dbReference>
<dbReference type="RefSeq" id="XP_066675577.1">
    <property type="nucleotide sequence ID" value="XM_066805804.1"/>
</dbReference>
<name>A0ABR1XDX7_9PEZI</name>